<evidence type="ECO:0000259" key="1">
    <source>
        <dbReference type="Pfam" id="PF22016"/>
    </source>
</evidence>
<feature type="domain" description="DUF6933" evidence="1">
    <location>
        <begin position="4"/>
        <end position="172"/>
    </location>
</feature>
<comment type="caution">
    <text evidence="2">The sequence shown here is derived from an EMBL/GenBank/DDBJ whole genome shotgun (WGS) entry which is preliminary data.</text>
</comment>
<sequence length="204" mass="22942">MIHLQTSKTFNDDLAKAGCLLPPPEGIENTWNWHAHRITLLRKKCVIVMEEASRYALIFAGLKKNDFAHFDQVLRSRIVAEASWLCDLPHPGSNEQLIAAAEAKCSSVSFSQGLDRSVQAHIRQVADELEYLVKYRLGHLPESAEEEFALGCQLNDTLRKRGGDKDYFYPLKKWRASLLALLPQQTGATVVNLADFRKGRGHDG</sequence>
<evidence type="ECO:0000313" key="2">
    <source>
        <dbReference type="EMBL" id="ORJ60302.1"/>
    </source>
</evidence>
<dbReference type="InterPro" id="IPR053864">
    <property type="entry name" value="DUF6933"/>
</dbReference>
<dbReference type="OrthoDB" id="9801392at2"/>
<proteinExistence type="predicted"/>
<reference evidence="2 3" key="1">
    <citation type="submission" date="2017-03" db="EMBL/GenBank/DDBJ databases">
        <title>Genome sequence of Geothermobacter sp. EPR-M, Deep-Sea Iron Reducer.</title>
        <authorList>
            <person name="Tully B."/>
            <person name="Savalia P."/>
            <person name="Abuyen K."/>
            <person name="Baughan C."/>
            <person name="Romero E."/>
            <person name="Ronkowski C."/>
            <person name="Torres B."/>
            <person name="Tremblay J."/>
            <person name="Trujillo A."/>
            <person name="Tyler M."/>
            <person name="Perez-Rodriguez I."/>
            <person name="Amend J."/>
        </authorList>
    </citation>
    <scope>NUCLEOTIDE SEQUENCE [LARGE SCALE GENOMIC DNA]</scope>
    <source>
        <strain evidence="2 3">EPR-M</strain>
    </source>
</reference>
<protein>
    <recommendedName>
        <fullName evidence="1">DUF6933 domain-containing protein</fullName>
    </recommendedName>
</protein>
<gene>
    <name evidence="2" type="ORF">B5V00_08605</name>
</gene>
<dbReference type="RefSeq" id="WP_085010375.1">
    <property type="nucleotide sequence ID" value="NZ_NAAD01000009.1"/>
</dbReference>
<accession>A0A1X0Y5F4</accession>
<dbReference type="STRING" id="1969733.B5V00_08605"/>
<evidence type="ECO:0000313" key="3">
    <source>
        <dbReference type="Proteomes" id="UP000193136"/>
    </source>
</evidence>
<name>A0A1X0Y5F4_9BACT</name>
<keyword evidence="3" id="KW-1185">Reference proteome</keyword>
<organism evidence="2 3">
    <name type="scientific">Geothermobacter hydrogeniphilus</name>
    <dbReference type="NCBI Taxonomy" id="1969733"/>
    <lineage>
        <taxon>Bacteria</taxon>
        <taxon>Pseudomonadati</taxon>
        <taxon>Thermodesulfobacteriota</taxon>
        <taxon>Desulfuromonadia</taxon>
        <taxon>Desulfuromonadales</taxon>
        <taxon>Geothermobacteraceae</taxon>
        <taxon>Geothermobacter</taxon>
    </lineage>
</organism>
<dbReference type="Pfam" id="PF22016">
    <property type="entry name" value="DUF6933"/>
    <property type="match status" value="1"/>
</dbReference>
<dbReference type="AlphaFoldDB" id="A0A1X0Y5F4"/>
<dbReference type="EMBL" id="NAAD01000009">
    <property type="protein sequence ID" value="ORJ60302.1"/>
    <property type="molecule type" value="Genomic_DNA"/>
</dbReference>
<dbReference type="Proteomes" id="UP000193136">
    <property type="component" value="Unassembled WGS sequence"/>
</dbReference>